<dbReference type="InterPro" id="IPR021456">
    <property type="entry name" value="DUF3107"/>
</dbReference>
<gene>
    <name evidence="1" type="ORF">UFOPK2370_00947</name>
</gene>
<reference evidence="1" key="1">
    <citation type="submission" date="2020-05" db="EMBL/GenBank/DDBJ databases">
        <authorList>
            <person name="Chiriac C."/>
            <person name="Salcher M."/>
            <person name="Ghai R."/>
            <person name="Kavagutti S V."/>
        </authorList>
    </citation>
    <scope>NUCLEOTIDE SEQUENCE</scope>
</reference>
<dbReference type="EMBL" id="CAEZXK010000026">
    <property type="protein sequence ID" value="CAB4690795.1"/>
    <property type="molecule type" value="Genomic_DNA"/>
</dbReference>
<proteinExistence type="predicted"/>
<dbReference type="Pfam" id="PF11305">
    <property type="entry name" value="DUF3107"/>
    <property type="match status" value="1"/>
</dbReference>
<organism evidence="1">
    <name type="scientific">freshwater metagenome</name>
    <dbReference type="NCBI Taxonomy" id="449393"/>
    <lineage>
        <taxon>unclassified sequences</taxon>
        <taxon>metagenomes</taxon>
        <taxon>ecological metagenomes</taxon>
    </lineage>
</organism>
<accession>A0A6J6P1Y2</accession>
<protein>
    <submittedName>
        <fullName evidence="1">Unannotated protein</fullName>
    </submittedName>
</protein>
<evidence type="ECO:0000313" key="1">
    <source>
        <dbReference type="EMBL" id="CAB4690795.1"/>
    </source>
</evidence>
<dbReference type="AlphaFoldDB" id="A0A6J6P1Y2"/>
<name>A0A6J6P1Y2_9ZZZZ</name>
<sequence>MDVRIGIKDSGRELAFETDQSSAEIEQTILGALNSGDKLVTFADNKGRKFVVPTASVAYLEIGVEEARRVGFIA</sequence>